<name>A0A3L9YV16_9FLAO</name>
<dbReference type="Pfam" id="PF13521">
    <property type="entry name" value="AAA_28"/>
    <property type="match status" value="1"/>
</dbReference>
<dbReference type="Proteomes" id="UP000271339">
    <property type="component" value="Unassembled WGS sequence"/>
</dbReference>
<evidence type="ECO:0000313" key="3">
    <source>
        <dbReference type="Proteomes" id="UP000271339"/>
    </source>
</evidence>
<sequence length="181" mass="21330">MKTKRIVITGGPGSGKTTLIHHLENKGYNCIHEISRDVIREAQQEGIEQLFLTNPLLFSQKLLEGRYKQFMSASENQKGLLFFDRGMPDVTAYMDYIGSHYPKNFSETCQTNRYDTIFLLPPWKSIYKQDNERYESYEEAEKVYDFLLKGYRNYNYEVIEVPTGPVQDRCEYIVQHLKKLF</sequence>
<dbReference type="SUPFAM" id="SSF52540">
    <property type="entry name" value="P-loop containing nucleoside triphosphate hydrolases"/>
    <property type="match status" value="1"/>
</dbReference>
<dbReference type="EMBL" id="REFC01000012">
    <property type="protein sequence ID" value="RMA64591.1"/>
    <property type="molecule type" value="Genomic_DNA"/>
</dbReference>
<reference evidence="2 3" key="1">
    <citation type="submission" date="2018-10" db="EMBL/GenBank/DDBJ databases">
        <title>Genomic Encyclopedia of Archaeal and Bacterial Type Strains, Phase II (KMG-II): from individual species to whole genera.</title>
        <authorList>
            <person name="Goeker M."/>
        </authorList>
    </citation>
    <scope>NUCLEOTIDE SEQUENCE [LARGE SCALE GENOMIC DNA]</scope>
    <source>
        <strain evidence="2 3">DSM 23424</strain>
    </source>
</reference>
<keyword evidence="3" id="KW-1185">Reference proteome</keyword>
<dbReference type="OrthoDB" id="5638848at2"/>
<evidence type="ECO:0000313" key="2">
    <source>
        <dbReference type="EMBL" id="RMA64591.1"/>
    </source>
</evidence>
<dbReference type="Gene3D" id="3.40.50.300">
    <property type="entry name" value="P-loop containing nucleotide triphosphate hydrolases"/>
    <property type="match status" value="1"/>
</dbReference>
<gene>
    <name evidence="2" type="ORF">BXY75_1467</name>
</gene>
<dbReference type="AlphaFoldDB" id="A0A3L9YV16"/>
<dbReference type="InterPro" id="IPR027417">
    <property type="entry name" value="P-loop_NTPase"/>
</dbReference>
<comment type="caution">
    <text evidence="2">The sequence shown here is derived from an EMBL/GenBank/DDBJ whole genome shotgun (WGS) entry which is preliminary data.</text>
</comment>
<organism evidence="2 3">
    <name type="scientific">Ulvibacter antarcticus</name>
    <dbReference type="NCBI Taxonomy" id="442714"/>
    <lineage>
        <taxon>Bacteria</taxon>
        <taxon>Pseudomonadati</taxon>
        <taxon>Bacteroidota</taxon>
        <taxon>Flavobacteriia</taxon>
        <taxon>Flavobacteriales</taxon>
        <taxon>Flavobacteriaceae</taxon>
        <taxon>Ulvibacter</taxon>
    </lineage>
</organism>
<proteinExistence type="predicted"/>
<protein>
    <submittedName>
        <fullName evidence="2">Putative ATPase</fullName>
    </submittedName>
</protein>
<evidence type="ECO:0000259" key="1">
    <source>
        <dbReference type="Pfam" id="PF13521"/>
    </source>
</evidence>
<dbReference type="InterPro" id="IPR038727">
    <property type="entry name" value="NadR/Ttd14_AAA_dom"/>
</dbReference>
<feature type="domain" description="NadR/Ttd14 AAA" evidence="1">
    <location>
        <begin position="5"/>
        <end position="169"/>
    </location>
</feature>
<accession>A0A3L9YV16</accession>
<dbReference type="RefSeq" id="WP_121907026.1">
    <property type="nucleotide sequence ID" value="NZ_REFC01000012.1"/>
</dbReference>